<name>A0A8S0WJY4_CYCAE</name>
<dbReference type="InterPro" id="IPR044831">
    <property type="entry name" value="Ccp1-like"/>
</dbReference>
<evidence type="ECO:0000256" key="4">
    <source>
        <dbReference type="ARBA" id="ARBA00023002"/>
    </source>
</evidence>
<dbReference type="Pfam" id="PF00141">
    <property type="entry name" value="peroxidase"/>
    <property type="match status" value="1"/>
</dbReference>
<keyword evidence="3" id="KW-0479">Metal-binding</keyword>
<keyword evidence="5" id="KW-0408">Iron</keyword>
<evidence type="ECO:0000256" key="3">
    <source>
        <dbReference type="ARBA" id="ARBA00022723"/>
    </source>
</evidence>
<dbReference type="Gene3D" id="1.10.520.10">
    <property type="match status" value="1"/>
</dbReference>
<keyword evidence="1 7" id="KW-0575">Peroxidase</keyword>
<keyword evidence="10" id="KW-1185">Reference proteome</keyword>
<dbReference type="GO" id="GO:0000302">
    <property type="term" value="P:response to reactive oxygen species"/>
    <property type="evidence" value="ECO:0007669"/>
    <property type="project" value="TreeGrafter"/>
</dbReference>
<feature type="signal peptide" evidence="7">
    <location>
        <begin position="1"/>
        <end position="19"/>
    </location>
</feature>
<organism evidence="9 10">
    <name type="scientific">Cyclocybe aegerita</name>
    <name type="common">Black poplar mushroom</name>
    <name type="synonym">Agrocybe aegerita</name>
    <dbReference type="NCBI Taxonomy" id="1973307"/>
    <lineage>
        <taxon>Eukaryota</taxon>
        <taxon>Fungi</taxon>
        <taxon>Dikarya</taxon>
        <taxon>Basidiomycota</taxon>
        <taxon>Agaricomycotina</taxon>
        <taxon>Agaricomycetes</taxon>
        <taxon>Agaricomycetidae</taxon>
        <taxon>Agaricales</taxon>
        <taxon>Agaricineae</taxon>
        <taxon>Bolbitiaceae</taxon>
        <taxon>Cyclocybe</taxon>
    </lineage>
</organism>
<dbReference type="EC" id="1.11.1.-" evidence="7"/>
<evidence type="ECO:0000313" key="9">
    <source>
        <dbReference type="EMBL" id="CAA7271521.1"/>
    </source>
</evidence>
<evidence type="ECO:0000256" key="5">
    <source>
        <dbReference type="ARBA" id="ARBA00023004"/>
    </source>
</evidence>
<dbReference type="Gene3D" id="1.10.420.10">
    <property type="entry name" value="Peroxidase, domain 2"/>
    <property type="match status" value="1"/>
</dbReference>
<dbReference type="GO" id="GO:0042744">
    <property type="term" value="P:hydrogen peroxide catabolic process"/>
    <property type="evidence" value="ECO:0007669"/>
    <property type="project" value="TreeGrafter"/>
</dbReference>
<evidence type="ECO:0000256" key="1">
    <source>
        <dbReference type="ARBA" id="ARBA00022559"/>
    </source>
</evidence>
<comment type="caution">
    <text evidence="9">The sequence shown here is derived from an EMBL/GenBank/DDBJ whole genome shotgun (WGS) entry which is preliminary data.</text>
</comment>
<evidence type="ECO:0000256" key="6">
    <source>
        <dbReference type="RuleBase" id="RU004241"/>
    </source>
</evidence>
<dbReference type="PROSITE" id="PS50873">
    <property type="entry name" value="PEROXIDASE_4"/>
    <property type="match status" value="1"/>
</dbReference>
<dbReference type="OrthoDB" id="5985073at2759"/>
<keyword evidence="2" id="KW-0349">Heme</keyword>
<accession>A0A8S0WJY4</accession>
<dbReference type="AlphaFoldDB" id="A0A8S0WJY4"/>
<protein>
    <recommendedName>
        <fullName evidence="7">Peroxidase</fullName>
        <ecNumber evidence="7">1.11.1.-</ecNumber>
    </recommendedName>
</protein>
<dbReference type="GO" id="GO:0020037">
    <property type="term" value="F:heme binding"/>
    <property type="evidence" value="ECO:0007669"/>
    <property type="project" value="UniProtKB-UniRule"/>
</dbReference>
<dbReference type="PANTHER" id="PTHR31356">
    <property type="entry name" value="THYLAKOID LUMENAL 29 KDA PROTEIN, CHLOROPLASTIC-RELATED"/>
    <property type="match status" value="1"/>
</dbReference>
<dbReference type="InterPro" id="IPR002016">
    <property type="entry name" value="Haem_peroxidase"/>
</dbReference>
<dbReference type="EMBL" id="CACVBS010000112">
    <property type="protein sequence ID" value="CAA7271521.1"/>
    <property type="molecule type" value="Genomic_DNA"/>
</dbReference>
<dbReference type="PRINTS" id="PR00458">
    <property type="entry name" value="PEROXIDASE"/>
</dbReference>
<dbReference type="GO" id="GO:0046872">
    <property type="term" value="F:metal ion binding"/>
    <property type="evidence" value="ECO:0007669"/>
    <property type="project" value="UniProtKB-UniRule"/>
</dbReference>
<feature type="chain" id="PRO_5035959641" description="Peroxidase" evidence="7">
    <location>
        <begin position="20"/>
        <end position="597"/>
    </location>
</feature>
<gene>
    <name evidence="9" type="ORF">AAE3_LOCUS13771</name>
</gene>
<comment type="similarity">
    <text evidence="6">Belongs to the peroxidase family.</text>
</comment>
<feature type="domain" description="Plant heme peroxidase family profile" evidence="8">
    <location>
        <begin position="50"/>
        <end position="284"/>
    </location>
</feature>
<dbReference type="Proteomes" id="UP000467700">
    <property type="component" value="Unassembled WGS sequence"/>
</dbReference>
<keyword evidence="4 7" id="KW-0560">Oxidoreductase</keyword>
<dbReference type="InterPro" id="IPR010255">
    <property type="entry name" value="Haem_peroxidase_sf"/>
</dbReference>
<dbReference type="PANTHER" id="PTHR31356:SF53">
    <property type="entry name" value="HEME PEROXIDASE"/>
    <property type="match status" value="1"/>
</dbReference>
<dbReference type="SUPFAM" id="SSF48113">
    <property type="entry name" value="Heme-dependent peroxidases"/>
    <property type="match status" value="1"/>
</dbReference>
<dbReference type="GO" id="GO:0004601">
    <property type="term" value="F:peroxidase activity"/>
    <property type="evidence" value="ECO:0007669"/>
    <property type="project" value="UniProtKB-KW"/>
</dbReference>
<proteinExistence type="inferred from homology"/>
<keyword evidence="7" id="KW-0732">Signal</keyword>
<dbReference type="GO" id="GO:0034599">
    <property type="term" value="P:cellular response to oxidative stress"/>
    <property type="evidence" value="ECO:0007669"/>
    <property type="project" value="InterPro"/>
</dbReference>
<evidence type="ECO:0000313" key="10">
    <source>
        <dbReference type="Proteomes" id="UP000467700"/>
    </source>
</evidence>
<evidence type="ECO:0000256" key="7">
    <source>
        <dbReference type="RuleBase" id="RU363051"/>
    </source>
</evidence>
<evidence type="ECO:0000256" key="2">
    <source>
        <dbReference type="ARBA" id="ARBA00022617"/>
    </source>
</evidence>
<evidence type="ECO:0000259" key="8">
    <source>
        <dbReference type="PROSITE" id="PS50873"/>
    </source>
</evidence>
<reference evidence="9 10" key="1">
    <citation type="submission" date="2020-01" db="EMBL/GenBank/DDBJ databases">
        <authorList>
            <person name="Gupta K D."/>
        </authorList>
    </citation>
    <scope>NUCLEOTIDE SEQUENCE [LARGE SCALE GENOMIC DNA]</scope>
</reference>
<sequence length="597" mass="65702">MPSLRTNLLFLCMCSLASGYHWPSPHYDVLEALLYEGRRVDGSNMASLQHPCKLRGSTQASIGAEWLRLAYHDSATHDSLAGTGGLDASIAFELDREENIGDGMHQTLSDFETFSNKYVSRADVIALGTTFAVASCGGPIIPFRGGRIDTYSAGPPGVPEPHQDLPTHTALFKRQGFDETDMITLVACGHTLGGVRSHDFPTIVPPNSDPTISNVNLFDSTHAFDNNVITQYLDGTTENPLVTVGNTTLRSDLRIFSSDGNATFSRLTLSEMFMQSCSNVLERMLNTVPSYVTLTEPIDLLHAKVASSHLTIEKGEFVFKVTFRLTQPIGTTIKSTRTVKILWCDRYGSNGDCQQHANSALPATLSQDDPEISPVTYHLGLFFVRYDFVLPIEPLLSISLFWFEVDEGDGTPPRYYDNNSTGYIVAQDQLLYIPSLSSVNLHGRNDTLKTYDIVAAVRSNAEPSRVYLDAFDNAMENYLPPLNISIDMKRNHSIPDAGGFRFYSASLNDTGTQLTVDLHTVINGHLFTEDFMQTFFIDENIPYTPPTAVQSTIIPAPSPSATSSSGTDLGEYRDIPIHSSILLRLLPLLIAALIIYC</sequence>